<dbReference type="PANTHER" id="PTHR45138">
    <property type="entry name" value="REGULATORY COMPONENTS OF SENSORY TRANSDUCTION SYSTEM"/>
    <property type="match status" value="1"/>
</dbReference>
<evidence type="ECO:0000313" key="5">
    <source>
        <dbReference type="EMBL" id="MBR9972185.1"/>
    </source>
</evidence>
<comment type="caution">
    <text evidence="5">The sequence shown here is derived from an EMBL/GenBank/DDBJ whole genome shotgun (WGS) entry which is preliminary data.</text>
</comment>
<evidence type="ECO:0000259" key="4">
    <source>
        <dbReference type="PROSITE" id="PS50887"/>
    </source>
</evidence>
<feature type="transmembrane region" description="Helical" evidence="3">
    <location>
        <begin position="157"/>
        <end position="175"/>
    </location>
</feature>
<dbReference type="Proteomes" id="UP000680714">
    <property type="component" value="Unassembled WGS sequence"/>
</dbReference>
<dbReference type="Pfam" id="PF00990">
    <property type="entry name" value="GGDEF"/>
    <property type="match status" value="1"/>
</dbReference>
<feature type="domain" description="GGDEF" evidence="4">
    <location>
        <begin position="260"/>
        <end position="393"/>
    </location>
</feature>
<dbReference type="RefSeq" id="WP_211548694.1">
    <property type="nucleotide sequence ID" value="NZ_JAGTUF010000009.1"/>
</dbReference>
<feature type="transmembrane region" description="Helical" evidence="3">
    <location>
        <begin position="195"/>
        <end position="214"/>
    </location>
</feature>
<sequence length="393" mass="43581">MTELMFVPDLRTIMVMTIFVFAIQGFFLFQLYRIKRRRAFAILALGCAAFSTGFVCYFLRPYIGLNWLSVPVANLLILVYPVFLLITLMECYAIPQAYRAVLWALPGIAGLLYVCSVHMQDGLLVVIVASAINGLFYLAVAGFTARYLPLNEPSMRMTLASNLVLAVTLFGRAGVGLVMDMGVAPAAMAPSLAVWLSYTLLIALFCLSTQIYGLPLQEFTRSENTLRHLASVDPLTEVLNRRSFFERAEVLLSSRQQDQRSLSVLMLDLDRFKSINDRHGHPTGDRVIIAFARLLREALRHDDLLGRMGGEEFAIILPGAQADQAAEIAERIRAACEAEEVLADDGFRVKLTVSIGLAERDGDCSLESLLKQADQAMYQAKDLGRNRVVVLAS</sequence>
<name>A0ABS5ICN0_9PROT</name>
<dbReference type="EC" id="2.7.7.65" evidence="1"/>
<feature type="transmembrane region" description="Helical" evidence="3">
    <location>
        <begin position="125"/>
        <end position="145"/>
    </location>
</feature>
<dbReference type="InterPro" id="IPR029787">
    <property type="entry name" value="Nucleotide_cyclase"/>
</dbReference>
<dbReference type="PROSITE" id="PS50887">
    <property type="entry name" value="GGDEF"/>
    <property type="match status" value="1"/>
</dbReference>
<dbReference type="Gene3D" id="3.30.70.270">
    <property type="match status" value="1"/>
</dbReference>
<reference evidence="5 6" key="1">
    <citation type="submission" date="2021-04" db="EMBL/GenBank/DDBJ databases">
        <title>Magnetospirillum sulfuroxidans sp. nov., a facultative chemolithoautotrophic sulfur-oxidizing alphaproteobacterium isolated from freshwater sediment and proposals for Paramagetospirillum gen. nov., and Magnetospirillaceae fam. nov.</title>
        <authorList>
            <person name="Koziaeva V."/>
            <person name="Geelhoed J.S."/>
            <person name="Sorokin D.Y."/>
            <person name="Grouzdev D.S."/>
        </authorList>
    </citation>
    <scope>NUCLEOTIDE SEQUENCE [LARGE SCALE GENOMIC DNA]</scope>
    <source>
        <strain evidence="5 6">J10</strain>
    </source>
</reference>
<protein>
    <recommendedName>
        <fullName evidence="1">diguanylate cyclase</fullName>
        <ecNumber evidence="1">2.7.7.65</ecNumber>
    </recommendedName>
</protein>
<feature type="transmembrane region" description="Helical" evidence="3">
    <location>
        <begin position="39"/>
        <end position="60"/>
    </location>
</feature>
<evidence type="ECO:0000256" key="2">
    <source>
        <dbReference type="ARBA" id="ARBA00034247"/>
    </source>
</evidence>
<gene>
    <name evidence="5" type="ORF">KEC16_10730</name>
</gene>
<evidence type="ECO:0000313" key="6">
    <source>
        <dbReference type="Proteomes" id="UP000680714"/>
    </source>
</evidence>
<dbReference type="EMBL" id="JAGTUF010000009">
    <property type="protein sequence ID" value="MBR9972185.1"/>
    <property type="molecule type" value="Genomic_DNA"/>
</dbReference>
<dbReference type="CDD" id="cd01949">
    <property type="entry name" value="GGDEF"/>
    <property type="match status" value="1"/>
</dbReference>
<proteinExistence type="predicted"/>
<feature type="transmembrane region" description="Helical" evidence="3">
    <location>
        <begin position="66"/>
        <end position="88"/>
    </location>
</feature>
<comment type="catalytic activity">
    <reaction evidence="2">
        <text>2 GTP = 3',3'-c-di-GMP + 2 diphosphate</text>
        <dbReference type="Rhea" id="RHEA:24898"/>
        <dbReference type="ChEBI" id="CHEBI:33019"/>
        <dbReference type="ChEBI" id="CHEBI:37565"/>
        <dbReference type="ChEBI" id="CHEBI:58805"/>
        <dbReference type="EC" id="2.7.7.65"/>
    </reaction>
</comment>
<keyword evidence="6" id="KW-1185">Reference proteome</keyword>
<dbReference type="SUPFAM" id="SSF55073">
    <property type="entry name" value="Nucleotide cyclase"/>
    <property type="match status" value="1"/>
</dbReference>
<dbReference type="SMART" id="SM00267">
    <property type="entry name" value="GGDEF"/>
    <property type="match status" value="1"/>
</dbReference>
<feature type="transmembrane region" description="Helical" evidence="3">
    <location>
        <begin position="100"/>
        <end position="119"/>
    </location>
</feature>
<feature type="transmembrane region" description="Helical" evidence="3">
    <location>
        <begin position="12"/>
        <end position="32"/>
    </location>
</feature>
<keyword evidence="3" id="KW-1133">Transmembrane helix</keyword>
<evidence type="ECO:0000256" key="1">
    <source>
        <dbReference type="ARBA" id="ARBA00012528"/>
    </source>
</evidence>
<keyword evidence="3" id="KW-0812">Transmembrane</keyword>
<dbReference type="NCBIfam" id="TIGR00254">
    <property type="entry name" value="GGDEF"/>
    <property type="match status" value="1"/>
</dbReference>
<dbReference type="InterPro" id="IPR000160">
    <property type="entry name" value="GGDEF_dom"/>
</dbReference>
<evidence type="ECO:0000256" key="3">
    <source>
        <dbReference type="SAM" id="Phobius"/>
    </source>
</evidence>
<organism evidence="5 6">
    <name type="scientific">Magnetospirillum sulfuroxidans</name>
    <dbReference type="NCBI Taxonomy" id="611300"/>
    <lineage>
        <taxon>Bacteria</taxon>
        <taxon>Pseudomonadati</taxon>
        <taxon>Pseudomonadota</taxon>
        <taxon>Alphaproteobacteria</taxon>
        <taxon>Rhodospirillales</taxon>
        <taxon>Rhodospirillaceae</taxon>
        <taxon>Magnetospirillum</taxon>
    </lineage>
</organism>
<keyword evidence="3" id="KW-0472">Membrane</keyword>
<accession>A0ABS5ICN0</accession>
<dbReference type="InterPro" id="IPR050469">
    <property type="entry name" value="Diguanylate_Cyclase"/>
</dbReference>
<dbReference type="PANTHER" id="PTHR45138:SF9">
    <property type="entry name" value="DIGUANYLATE CYCLASE DGCM-RELATED"/>
    <property type="match status" value="1"/>
</dbReference>
<dbReference type="InterPro" id="IPR043128">
    <property type="entry name" value="Rev_trsase/Diguanyl_cyclase"/>
</dbReference>